<sequence>MADLAQHPSRSAILEHPDALDCTLYRPDERDPDADETDLGDARILFRGVFEPPADWDALERDEFYGDADPASFFTAYIEPEAAPGSKQAFVTQVGDFVATIPGVQVIMYFVVDYSDDAGSRIYVLQRDDQLLD</sequence>
<reference evidence="1 2" key="1">
    <citation type="journal article" date="2017" name="Eur. J. Clin. Microbiol. Infect. Dis.">
        <title>Uncommonly isolated clinical Pseudomonas: identification and phylogenetic assignation.</title>
        <authorList>
            <person name="Mulet M."/>
            <person name="Gomila M."/>
            <person name="Ramirez A."/>
            <person name="Cardew S."/>
            <person name="Moore E.R."/>
            <person name="Lalucat J."/>
            <person name="Garcia-Valdes E."/>
        </authorList>
    </citation>
    <scope>NUCLEOTIDE SEQUENCE [LARGE SCALE GENOMIC DNA]</scope>
    <source>
        <strain evidence="1 2">SD129</strain>
    </source>
</reference>
<keyword evidence="2" id="KW-1185">Reference proteome</keyword>
<gene>
    <name evidence="1" type="ORF">DN820_20890</name>
</gene>
<accession>A0A5R9Q8Q8</accession>
<name>A0A5R9Q8Q8_9GAMM</name>
<comment type="caution">
    <text evidence="1">The sequence shown here is derived from an EMBL/GenBank/DDBJ whole genome shotgun (WGS) entry which is preliminary data.</text>
</comment>
<organism evidence="1 2">
    <name type="scientific">Stutzerimonas nosocomialis</name>
    <dbReference type="NCBI Taxonomy" id="1056496"/>
    <lineage>
        <taxon>Bacteria</taxon>
        <taxon>Pseudomonadati</taxon>
        <taxon>Pseudomonadota</taxon>
        <taxon>Gammaproteobacteria</taxon>
        <taxon>Pseudomonadales</taxon>
        <taxon>Pseudomonadaceae</taxon>
        <taxon>Stutzerimonas</taxon>
    </lineage>
</organism>
<proteinExistence type="predicted"/>
<evidence type="ECO:0000313" key="1">
    <source>
        <dbReference type="EMBL" id="TLX61539.1"/>
    </source>
</evidence>
<dbReference type="Proteomes" id="UP000306753">
    <property type="component" value="Unassembled WGS sequence"/>
</dbReference>
<dbReference type="RefSeq" id="WP_138409783.1">
    <property type="nucleotide sequence ID" value="NZ_QLAE01000034.1"/>
</dbReference>
<dbReference type="EMBL" id="QLAG01000042">
    <property type="protein sequence ID" value="TLX61539.1"/>
    <property type="molecule type" value="Genomic_DNA"/>
</dbReference>
<evidence type="ECO:0000313" key="2">
    <source>
        <dbReference type="Proteomes" id="UP000306753"/>
    </source>
</evidence>
<dbReference type="OrthoDB" id="6961809at2"/>
<protein>
    <submittedName>
        <fullName evidence="1">Uncharacterized protein</fullName>
    </submittedName>
</protein>
<dbReference type="AlphaFoldDB" id="A0A5R9Q8Q8"/>